<name>A0A975T7C3_9NOST</name>
<reference evidence="1" key="1">
    <citation type="submission" date="2017-04" db="EMBL/GenBank/DDBJ databases">
        <title>Genome deletions in a multicellular cyanobacterial endosymbiont for morphological adaptation in marine diatoms.</title>
        <authorList>
            <person name="Wang Y."/>
            <person name="Gao H."/>
            <person name="Li R."/>
            <person name="Xu X."/>
        </authorList>
    </citation>
    <scope>NUCLEOTIDE SEQUENCE</scope>
    <source>
        <strain evidence="1">FACHB 800</strain>
    </source>
</reference>
<gene>
    <name evidence="1" type="ORF">B6N60_02100</name>
</gene>
<keyword evidence="2" id="KW-1185">Reference proteome</keyword>
<evidence type="ECO:0000313" key="2">
    <source>
        <dbReference type="Proteomes" id="UP000683511"/>
    </source>
</evidence>
<dbReference type="Proteomes" id="UP000683511">
    <property type="component" value="Chromosome"/>
</dbReference>
<evidence type="ECO:0000313" key="1">
    <source>
        <dbReference type="EMBL" id="QXE23410.1"/>
    </source>
</evidence>
<dbReference type="EMBL" id="CP021056">
    <property type="protein sequence ID" value="QXE23410.1"/>
    <property type="molecule type" value="Genomic_DNA"/>
</dbReference>
<dbReference type="AlphaFoldDB" id="A0A975T7C3"/>
<accession>A0A975T7C3</accession>
<organism evidence="1 2">
    <name type="scientific">Richelia sinica FACHB-800</name>
    <dbReference type="NCBI Taxonomy" id="1357546"/>
    <lineage>
        <taxon>Bacteria</taxon>
        <taxon>Bacillati</taxon>
        <taxon>Cyanobacteriota</taxon>
        <taxon>Cyanophyceae</taxon>
        <taxon>Nostocales</taxon>
        <taxon>Nostocaceae</taxon>
        <taxon>Richelia</taxon>
    </lineage>
</organism>
<sequence length="68" mass="7726">MVKKDRSYILNKTNLLQNDTAPSIKATLKSQLNRSEYLLLNILLQILQSIKQVNLESLANALPIPHKI</sequence>
<protein>
    <submittedName>
        <fullName evidence="1">Uncharacterized protein</fullName>
    </submittedName>
</protein>
<proteinExistence type="predicted"/>
<dbReference type="KEGG" id="rsin:B6N60_02100"/>